<keyword evidence="2" id="KW-0547">Nucleotide-binding</keyword>
<reference evidence="2 3" key="1">
    <citation type="submission" date="2017-08" db="EMBL/GenBank/DDBJ databases">
        <title>Infants hospitalized years apart are colonized by the same room-sourced microbial strains.</title>
        <authorList>
            <person name="Brooks B."/>
            <person name="Olm M.R."/>
            <person name="Firek B.A."/>
            <person name="Baker R."/>
            <person name="Thomas B.C."/>
            <person name="Morowitz M.J."/>
            <person name="Banfield J.F."/>
        </authorList>
    </citation>
    <scope>NUCLEOTIDE SEQUENCE [LARGE SCALE GENOMIC DNA]</scope>
    <source>
        <strain evidence="2">S2_018_000_R2_104</strain>
    </source>
</reference>
<sequence>MLIEFRVQNFRSFKDEQVFSMVATPSLAKNDHDTFSTGFKAAPELLNTAAIYGANASGKSNLIKAMRFMCRFVRSSFSESNYGELIEDVTPYLFSKETRSLPSSFEVVFLHHDNIYQYGFSLDAERVHQEWLYVIAKDKERQRTQRLIERNIHDVQKSYINPILKGPKENWKSATRDNALILSTAMGLNAKSLEEPFTWFQRYLRVVGFTHSFGRGYTSNLLKNEHTKKNVLKFVNDFDIPIKDIVVVEKEFSESLLPKDVPTSIKNGIVREMKGKTVGELYSVHETEDGSEIEFSFDEESDGTKKLFDLSGPFLDVLENGYTLVIDELNNSIHPVALKGLLDLFKNKETNPKNAQIIFTSHDTNLMDDLGRDRLWKVDRQGCGFSTLTPFSDIEGRSNEAIERRYLTGRYGGIPSVGEIIEHD</sequence>
<dbReference type="AlphaFoldDB" id="A0A2W4ZEU1"/>
<dbReference type="Proteomes" id="UP000249557">
    <property type="component" value="Unassembled WGS sequence"/>
</dbReference>
<keyword evidence="2" id="KW-0067">ATP-binding</keyword>
<dbReference type="InterPro" id="IPR027417">
    <property type="entry name" value="P-loop_NTPase"/>
</dbReference>
<comment type="caution">
    <text evidence="2">The sequence shown here is derived from an EMBL/GenBank/DDBJ whole genome shotgun (WGS) entry which is preliminary data.</text>
</comment>
<accession>A0A2W4ZEU1</accession>
<protein>
    <submittedName>
        <fullName evidence="2">ATP-binding protein</fullName>
    </submittedName>
</protein>
<proteinExistence type="predicted"/>
<evidence type="ECO:0000313" key="3">
    <source>
        <dbReference type="Proteomes" id="UP000249557"/>
    </source>
</evidence>
<evidence type="ECO:0000313" key="2">
    <source>
        <dbReference type="EMBL" id="PZO80903.1"/>
    </source>
</evidence>
<dbReference type="InterPro" id="IPR003959">
    <property type="entry name" value="ATPase_AAA_core"/>
</dbReference>
<dbReference type="EMBL" id="QFNK01000317">
    <property type="protein sequence ID" value="PZO80903.1"/>
    <property type="molecule type" value="Genomic_DNA"/>
</dbReference>
<dbReference type="GO" id="GO:0005524">
    <property type="term" value="F:ATP binding"/>
    <property type="evidence" value="ECO:0007669"/>
    <property type="project" value="UniProtKB-KW"/>
</dbReference>
<dbReference type="Gene3D" id="3.40.50.300">
    <property type="entry name" value="P-loop containing nucleotide triphosphate hydrolases"/>
    <property type="match status" value="1"/>
</dbReference>
<dbReference type="GO" id="GO:0016887">
    <property type="term" value="F:ATP hydrolysis activity"/>
    <property type="evidence" value="ECO:0007669"/>
    <property type="project" value="InterPro"/>
</dbReference>
<dbReference type="PANTHER" id="PTHR40396">
    <property type="entry name" value="ATPASE-LIKE PROTEIN"/>
    <property type="match status" value="1"/>
</dbReference>
<dbReference type="PANTHER" id="PTHR40396:SF1">
    <property type="entry name" value="ATPASE AAA-TYPE CORE DOMAIN-CONTAINING PROTEIN"/>
    <property type="match status" value="1"/>
</dbReference>
<name>A0A2W4ZEU1_9BACT</name>
<organism evidence="2 3">
    <name type="scientific">Micavibrio aeruginosavorus</name>
    <dbReference type="NCBI Taxonomy" id="349221"/>
    <lineage>
        <taxon>Bacteria</taxon>
        <taxon>Pseudomonadati</taxon>
        <taxon>Bdellovibrionota</taxon>
        <taxon>Bdellovibrionia</taxon>
        <taxon>Bdellovibrionales</taxon>
        <taxon>Pseudobdellovibrionaceae</taxon>
        <taxon>Micavibrio</taxon>
    </lineage>
</organism>
<gene>
    <name evidence="2" type="ORF">DI626_11080</name>
</gene>
<feature type="domain" description="ATPase AAA-type core" evidence="1">
    <location>
        <begin position="50"/>
        <end position="368"/>
    </location>
</feature>
<evidence type="ECO:0000259" key="1">
    <source>
        <dbReference type="Pfam" id="PF13304"/>
    </source>
</evidence>
<dbReference type="SUPFAM" id="SSF52540">
    <property type="entry name" value="P-loop containing nucleoside triphosphate hydrolases"/>
    <property type="match status" value="1"/>
</dbReference>
<dbReference type="Pfam" id="PF13304">
    <property type="entry name" value="AAA_21"/>
    <property type="match status" value="1"/>
</dbReference>